<dbReference type="OrthoDB" id="2428213at2"/>
<keyword evidence="1" id="KW-0812">Transmembrane</keyword>
<gene>
    <name evidence="2" type="ORF">ATY39_00330</name>
</gene>
<keyword evidence="3" id="KW-1185">Reference proteome</keyword>
<accession>A0A143H8D1</accession>
<dbReference type="RefSeq" id="WP_066784113.1">
    <property type="nucleotide sequence ID" value="NZ_CP014806.1"/>
</dbReference>
<evidence type="ECO:0008006" key="4">
    <source>
        <dbReference type="Google" id="ProtNLM"/>
    </source>
</evidence>
<reference evidence="2 3" key="1">
    <citation type="journal article" date="2016" name="Genome Announc.">
        <title>Whole-Genome Sequence of Rummeliibacillus stabekisii Strain PP9 Isolated from Antarctic Soil.</title>
        <authorList>
            <person name="da Mota F.F."/>
            <person name="Vollu R.E."/>
            <person name="Jurelevicius D."/>
            <person name="Seldin L."/>
        </authorList>
    </citation>
    <scope>NUCLEOTIDE SEQUENCE [LARGE SCALE GENOMIC DNA]</scope>
    <source>
        <strain evidence="2 3">PP9</strain>
    </source>
</reference>
<dbReference type="EMBL" id="CP014806">
    <property type="protein sequence ID" value="AMW97993.1"/>
    <property type="molecule type" value="Genomic_DNA"/>
</dbReference>
<organism evidence="2 3">
    <name type="scientific">Rummeliibacillus stabekisii</name>
    <dbReference type="NCBI Taxonomy" id="241244"/>
    <lineage>
        <taxon>Bacteria</taxon>
        <taxon>Bacillati</taxon>
        <taxon>Bacillota</taxon>
        <taxon>Bacilli</taxon>
        <taxon>Bacillales</taxon>
        <taxon>Caryophanaceae</taxon>
        <taxon>Rummeliibacillus</taxon>
    </lineage>
</organism>
<feature type="transmembrane region" description="Helical" evidence="1">
    <location>
        <begin position="6"/>
        <end position="22"/>
    </location>
</feature>
<reference evidence="3" key="2">
    <citation type="submission" date="2016-03" db="EMBL/GenBank/DDBJ databases">
        <authorList>
            <person name="Ploux O."/>
        </authorList>
    </citation>
    <scope>NUCLEOTIDE SEQUENCE [LARGE SCALE GENOMIC DNA]</scope>
    <source>
        <strain evidence="3">PP9</strain>
    </source>
</reference>
<sequence>MLKFIVIFSVFCIIVWALDLLLRKSLKIPKDKDYRFVNSTHKKIEISMILIFLFVLVFSNYKFPLAIILLISFVFIRAFIEWKYDKNRREYIITLISIFTYPTFISIAYYVSFN</sequence>
<evidence type="ECO:0000313" key="2">
    <source>
        <dbReference type="EMBL" id="AMW97993.1"/>
    </source>
</evidence>
<dbReference type="InterPro" id="IPR025441">
    <property type="entry name" value="DUF4181"/>
</dbReference>
<evidence type="ECO:0000256" key="1">
    <source>
        <dbReference type="SAM" id="Phobius"/>
    </source>
</evidence>
<dbReference type="Proteomes" id="UP000076021">
    <property type="component" value="Chromosome"/>
</dbReference>
<dbReference type="KEGG" id="rst:ATY39_00330"/>
<keyword evidence="1" id="KW-1133">Transmembrane helix</keyword>
<proteinExistence type="predicted"/>
<protein>
    <recommendedName>
        <fullName evidence="4">DUF4181 domain-containing protein</fullName>
    </recommendedName>
</protein>
<feature type="transmembrane region" description="Helical" evidence="1">
    <location>
        <begin position="92"/>
        <end position="111"/>
    </location>
</feature>
<feature type="transmembrane region" description="Helical" evidence="1">
    <location>
        <begin position="43"/>
        <end position="59"/>
    </location>
</feature>
<dbReference type="Pfam" id="PF13789">
    <property type="entry name" value="DUF4181"/>
    <property type="match status" value="1"/>
</dbReference>
<keyword evidence="1" id="KW-0472">Membrane</keyword>
<dbReference type="AlphaFoldDB" id="A0A143H8D1"/>
<evidence type="ECO:0000313" key="3">
    <source>
        <dbReference type="Proteomes" id="UP000076021"/>
    </source>
</evidence>
<name>A0A143H8D1_9BACL</name>